<organism evidence="1 2">
    <name type="scientific">Lutimonas vermicola</name>
    <dbReference type="NCBI Taxonomy" id="414288"/>
    <lineage>
        <taxon>Bacteria</taxon>
        <taxon>Pseudomonadati</taxon>
        <taxon>Bacteroidota</taxon>
        <taxon>Flavobacteriia</taxon>
        <taxon>Flavobacteriales</taxon>
        <taxon>Flavobacteriaceae</taxon>
        <taxon>Lutimonas</taxon>
    </lineage>
</organism>
<evidence type="ECO:0000313" key="2">
    <source>
        <dbReference type="Proteomes" id="UP001474120"/>
    </source>
</evidence>
<dbReference type="SUPFAM" id="SSF51161">
    <property type="entry name" value="Trimeric LpxA-like enzymes"/>
    <property type="match status" value="1"/>
</dbReference>
<name>A0ABU9L413_9FLAO</name>
<evidence type="ECO:0008006" key="3">
    <source>
        <dbReference type="Google" id="ProtNLM"/>
    </source>
</evidence>
<evidence type="ECO:0000313" key="1">
    <source>
        <dbReference type="EMBL" id="MEL4457175.1"/>
    </source>
</evidence>
<dbReference type="InterPro" id="IPR011004">
    <property type="entry name" value="Trimer_LpxA-like_sf"/>
</dbReference>
<dbReference type="EMBL" id="JBCDNA010000003">
    <property type="protein sequence ID" value="MEL4457175.1"/>
    <property type="molecule type" value="Genomic_DNA"/>
</dbReference>
<accession>A0ABU9L413</accession>
<reference evidence="1 2" key="1">
    <citation type="submission" date="2024-04" db="EMBL/GenBank/DDBJ databases">
        <title>whole genome sequencing of Lutimonas vermicola strain IMCC1616.</title>
        <authorList>
            <person name="Bae S.S."/>
        </authorList>
    </citation>
    <scope>NUCLEOTIDE SEQUENCE [LARGE SCALE GENOMIC DNA]</scope>
    <source>
        <strain evidence="1 2">IMCC1616</strain>
    </source>
</reference>
<dbReference type="Proteomes" id="UP001474120">
    <property type="component" value="Unassembled WGS sequence"/>
</dbReference>
<keyword evidence="2" id="KW-1185">Reference proteome</keyword>
<dbReference type="RefSeq" id="WP_342161335.1">
    <property type="nucleotide sequence ID" value="NZ_JBCDNA010000003.1"/>
</dbReference>
<dbReference type="Gene3D" id="2.160.10.10">
    <property type="entry name" value="Hexapeptide repeat proteins"/>
    <property type="match status" value="1"/>
</dbReference>
<proteinExistence type="predicted"/>
<gene>
    <name evidence="1" type="ORF">AABB81_14805</name>
</gene>
<sequence length="94" mass="10988">MSYQFKKLGKNVRFDIYSKFSYKQISIEDDVWKGTNIVNLKGITIAEGSISAAGSLVAKSTYFYPIYKGVPAKFYKFRWTENEIKEHEQILKKY</sequence>
<comment type="caution">
    <text evidence="1">The sequence shown here is derived from an EMBL/GenBank/DDBJ whole genome shotgun (WGS) entry which is preliminary data.</text>
</comment>
<protein>
    <recommendedName>
        <fullName evidence="3">Acetyltransferase</fullName>
    </recommendedName>
</protein>